<dbReference type="PROSITE" id="PS50071">
    <property type="entry name" value="HOMEOBOX_2"/>
    <property type="match status" value="1"/>
</dbReference>
<name>A0A8T2U1T3_CERRI</name>
<feature type="domain" description="Homeobox" evidence="11">
    <location>
        <begin position="61"/>
        <end position="117"/>
    </location>
</feature>
<dbReference type="SUPFAM" id="SSF46689">
    <property type="entry name" value="Homeodomain-like"/>
    <property type="match status" value="1"/>
</dbReference>
<comment type="similarity">
    <text evidence="7">Belongs to the HD-ZIP homeobox family. Class I subfamily.</text>
</comment>
<dbReference type="Pfam" id="PF00046">
    <property type="entry name" value="Homeodomain"/>
    <property type="match status" value="1"/>
</dbReference>
<keyword evidence="2" id="KW-0805">Transcription regulation</keyword>
<dbReference type="InterPro" id="IPR045224">
    <property type="entry name" value="HDZip_class_I_plant"/>
</dbReference>
<dbReference type="AlphaFoldDB" id="A0A8T2U1T3"/>
<dbReference type="InterPro" id="IPR009057">
    <property type="entry name" value="Homeodomain-like_sf"/>
</dbReference>
<dbReference type="InterPro" id="IPR001356">
    <property type="entry name" value="HD"/>
</dbReference>
<dbReference type="GO" id="GO:0000981">
    <property type="term" value="F:DNA-binding transcription factor activity, RNA polymerase II-specific"/>
    <property type="evidence" value="ECO:0007669"/>
    <property type="project" value="InterPro"/>
</dbReference>
<keyword evidence="13" id="KW-1185">Reference proteome</keyword>
<comment type="caution">
    <text evidence="12">The sequence shown here is derived from an EMBL/GenBank/DDBJ whole genome shotgun (WGS) entry which is preliminary data.</text>
</comment>
<dbReference type="PRINTS" id="PR00031">
    <property type="entry name" value="HTHREPRESSR"/>
</dbReference>
<feature type="compositionally biased region" description="Polar residues" evidence="10">
    <location>
        <begin position="181"/>
        <end position="209"/>
    </location>
</feature>
<dbReference type="SMART" id="SM00389">
    <property type="entry name" value="HOX"/>
    <property type="match status" value="1"/>
</dbReference>
<dbReference type="GO" id="GO:0005634">
    <property type="term" value="C:nucleus"/>
    <property type="evidence" value="ECO:0007669"/>
    <property type="project" value="UniProtKB-SubCell"/>
</dbReference>
<dbReference type="InterPro" id="IPR017970">
    <property type="entry name" value="Homeobox_CS"/>
</dbReference>
<evidence type="ECO:0000256" key="3">
    <source>
        <dbReference type="ARBA" id="ARBA00023125"/>
    </source>
</evidence>
<keyword evidence="5" id="KW-0804">Transcription</keyword>
<feature type="region of interest" description="Disordered" evidence="10">
    <location>
        <begin position="167"/>
        <end position="209"/>
    </location>
</feature>
<protein>
    <recommendedName>
        <fullName evidence="11">Homeobox domain-containing protein</fullName>
    </recommendedName>
</protein>
<dbReference type="GO" id="GO:0000976">
    <property type="term" value="F:transcription cis-regulatory region binding"/>
    <property type="evidence" value="ECO:0007669"/>
    <property type="project" value="UniProtKB-ARBA"/>
</dbReference>
<reference evidence="12" key="1">
    <citation type="submission" date="2021-08" db="EMBL/GenBank/DDBJ databases">
        <title>WGS assembly of Ceratopteris richardii.</title>
        <authorList>
            <person name="Marchant D.B."/>
            <person name="Chen G."/>
            <person name="Jenkins J."/>
            <person name="Shu S."/>
            <person name="Leebens-Mack J."/>
            <person name="Grimwood J."/>
            <person name="Schmutz J."/>
            <person name="Soltis P."/>
            <person name="Soltis D."/>
            <person name="Chen Z.-H."/>
        </authorList>
    </citation>
    <scope>NUCLEOTIDE SEQUENCE</scope>
    <source>
        <strain evidence="12">Whitten #5841</strain>
        <tissue evidence="12">Leaf</tissue>
    </source>
</reference>
<evidence type="ECO:0000256" key="1">
    <source>
        <dbReference type="ARBA" id="ARBA00004123"/>
    </source>
</evidence>
<evidence type="ECO:0000259" key="11">
    <source>
        <dbReference type="PROSITE" id="PS50071"/>
    </source>
</evidence>
<evidence type="ECO:0000256" key="5">
    <source>
        <dbReference type="ARBA" id="ARBA00023163"/>
    </source>
</evidence>
<evidence type="ECO:0000256" key="10">
    <source>
        <dbReference type="SAM" id="MobiDB-lite"/>
    </source>
</evidence>
<keyword evidence="4 8" id="KW-0371">Homeobox</keyword>
<dbReference type="Gene3D" id="1.10.10.60">
    <property type="entry name" value="Homeodomain-like"/>
    <property type="match status" value="1"/>
</dbReference>
<dbReference type="PANTHER" id="PTHR24326">
    <property type="entry name" value="HOMEOBOX-LEUCINE ZIPPER PROTEIN"/>
    <property type="match status" value="1"/>
</dbReference>
<feature type="DNA-binding region" description="Homeobox" evidence="8">
    <location>
        <begin position="63"/>
        <end position="118"/>
    </location>
</feature>
<keyword evidence="3 8" id="KW-0238">DNA-binding</keyword>
<proteinExistence type="inferred from homology"/>
<evidence type="ECO:0000313" key="13">
    <source>
        <dbReference type="Proteomes" id="UP000825935"/>
    </source>
</evidence>
<feature type="compositionally biased region" description="Basic residues" evidence="10">
    <location>
        <begin position="31"/>
        <end position="42"/>
    </location>
</feature>
<feature type="region of interest" description="Disordered" evidence="10">
    <location>
        <begin position="1"/>
        <end position="53"/>
    </location>
</feature>
<dbReference type="OrthoDB" id="6159439at2759"/>
<feature type="compositionally biased region" description="Polar residues" evidence="10">
    <location>
        <begin position="1"/>
        <end position="13"/>
    </location>
</feature>
<dbReference type="InterPro" id="IPR000047">
    <property type="entry name" value="HTH_motif"/>
</dbReference>
<comment type="subcellular location">
    <subcellularLocation>
        <location evidence="1 8 9">Nucleus</location>
    </subcellularLocation>
</comment>
<dbReference type="PROSITE" id="PS00027">
    <property type="entry name" value="HOMEOBOX_1"/>
    <property type="match status" value="1"/>
</dbReference>
<dbReference type="GO" id="GO:0045893">
    <property type="term" value="P:positive regulation of DNA-templated transcription"/>
    <property type="evidence" value="ECO:0007669"/>
    <property type="project" value="TreeGrafter"/>
</dbReference>
<evidence type="ECO:0000313" key="12">
    <source>
        <dbReference type="EMBL" id="KAH7429687.1"/>
    </source>
</evidence>
<dbReference type="PANTHER" id="PTHR24326:SF606">
    <property type="entry name" value="HOMEOBOX-LEUCINE ZIPPER PROTEIN ATHB-54"/>
    <property type="match status" value="1"/>
</dbReference>
<evidence type="ECO:0000256" key="8">
    <source>
        <dbReference type="PROSITE-ProRule" id="PRU00108"/>
    </source>
</evidence>
<evidence type="ECO:0000256" key="4">
    <source>
        <dbReference type="ARBA" id="ARBA00023155"/>
    </source>
</evidence>
<accession>A0A8T2U1T3</accession>
<sequence>MAWSVSVGSTSIPQDEDETKQSVITSGISKTKGHNQGHRKHPSKDVTKDIGDGDELMCGVEKKRRLTAEQVNFLETSFSMDLKLEPERKAHLAKQLGIQPRQVAIWFQNRRARWKNQQIEQDYESLKASYEAVVEEKERLLKEHDLALEANKRLQAEIARLTRSLQSYDRNGMSEPKEEQLSSGKSEVMSTSKSVNDQSETQDSGQSYQTAPEAAIFTSTNPCIDQLSSAGTSGLESVVPTFPPPENNYGGVPILVQQLIAKGYCTEFTYNVFDDCEKHFSGFAWNHL</sequence>
<gene>
    <name evidence="12" type="ORF">KP509_09G061500</name>
</gene>
<dbReference type="EMBL" id="CM035414">
    <property type="protein sequence ID" value="KAH7429687.1"/>
    <property type="molecule type" value="Genomic_DNA"/>
</dbReference>
<evidence type="ECO:0000256" key="9">
    <source>
        <dbReference type="RuleBase" id="RU000682"/>
    </source>
</evidence>
<organism evidence="12 13">
    <name type="scientific">Ceratopteris richardii</name>
    <name type="common">Triangle waterfern</name>
    <dbReference type="NCBI Taxonomy" id="49495"/>
    <lineage>
        <taxon>Eukaryota</taxon>
        <taxon>Viridiplantae</taxon>
        <taxon>Streptophyta</taxon>
        <taxon>Embryophyta</taxon>
        <taxon>Tracheophyta</taxon>
        <taxon>Polypodiopsida</taxon>
        <taxon>Polypodiidae</taxon>
        <taxon>Polypodiales</taxon>
        <taxon>Pteridineae</taxon>
        <taxon>Pteridaceae</taxon>
        <taxon>Parkerioideae</taxon>
        <taxon>Ceratopteris</taxon>
    </lineage>
</organism>
<evidence type="ECO:0000256" key="2">
    <source>
        <dbReference type="ARBA" id="ARBA00023015"/>
    </source>
</evidence>
<evidence type="ECO:0000256" key="6">
    <source>
        <dbReference type="ARBA" id="ARBA00023242"/>
    </source>
</evidence>
<evidence type="ECO:0000256" key="7">
    <source>
        <dbReference type="ARBA" id="ARBA00025748"/>
    </source>
</evidence>
<dbReference type="Proteomes" id="UP000825935">
    <property type="component" value="Chromosome 9"/>
</dbReference>
<dbReference type="FunFam" id="1.10.10.60:FF:000144">
    <property type="entry name" value="homeobox-leucine zipper protein ATHB-6-like"/>
    <property type="match status" value="1"/>
</dbReference>
<dbReference type="CDD" id="cd00086">
    <property type="entry name" value="homeodomain"/>
    <property type="match status" value="1"/>
</dbReference>
<keyword evidence="6 8" id="KW-0539">Nucleus</keyword>